<dbReference type="KEGG" id="cne:CNB04765"/>
<accession>A0A0S2LI89</accession>
<evidence type="ECO:0000313" key="2">
    <source>
        <dbReference type="EMBL" id="ALO60419.1"/>
    </source>
</evidence>
<dbReference type="RefSeq" id="XP_024514239.1">
    <property type="nucleotide sequence ID" value="XM_024658818.1"/>
</dbReference>
<feature type="region of interest" description="Disordered" evidence="1">
    <location>
        <begin position="1"/>
        <end position="49"/>
    </location>
</feature>
<sequence length="317" mass="35837">MSLSEHAKGKQATKSEPLSVTGLDGPPRLSSNNDIPSGRVSERKWRDAFTGEPADPLIKEELYESKIDYSYRPVENGSNAWFVVAPGLTNDENRRPVYKALFSGKRSPEHRQSRSYYIHQENPNPHWWDEATKKAAEWIISHRQVTGLDPSYDLQRSVSLWSSVLANELRHGLATYEKSGGYSPECPRLAIVKEDDLGHMYAHGLERSKDNVSYEQVLQDPETAIVRVKEEPSYMCSNRSHPVGIAHVLIHTDYSKSGIPTIHCVLALPKEKNALTKTSSEVYAFFDTEDGEAHRYLIQTIGSALSAFENFDKDQFR</sequence>
<organism evidence="2 3">
    <name type="scientific">Cryptococcus deneoformans (strain JEC21 / ATCC MYA-565)</name>
    <name type="common">Cryptococcus neoformans var. neoformans serotype D</name>
    <dbReference type="NCBI Taxonomy" id="214684"/>
    <lineage>
        <taxon>Eukaryota</taxon>
        <taxon>Fungi</taxon>
        <taxon>Dikarya</taxon>
        <taxon>Basidiomycota</taxon>
        <taxon>Agaricomycotina</taxon>
        <taxon>Tremellomycetes</taxon>
        <taxon>Tremellales</taxon>
        <taxon>Cryptococcaceae</taxon>
        <taxon>Cryptococcus</taxon>
        <taxon>Cryptococcus neoformans species complex</taxon>
    </lineage>
</organism>
<protein>
    <submittedName>
        <fullName evidence="2">Uncharacterized protein</fullName>
    </submittedName>
</protein>
<dbReference type="PaxDb" id="214684-A0A0S2LI89"/>
<dbReference type="OrthoDB" id="2574504at2759"/>
<feature type="compositionally biased region" description="Basic and acidic residues" evidence="1">
    <location>
        <begin position="40"/>
        <end position="49"/>
    </location>
</feature>
<reference evidence="2 3" key="1">
    <citation type="journal article" date="2005" name="Science">
        <title>The genome of the basidiomycetous yeast and human pathogen Cryptococcus neoformans.</title>
        <authorList>
            <person name="Loftus B.J."/>
            <person name="Fung E."/>
            <person name="Roncaglia P."/>
            <person name="Rowley D."/>
            <person name="Amedeo P."/>
            <person name="Bruno D."/>
            <person name="Vamathevan J."/>
            <person name="Miranda M."/>
            <person name="Anderson I.J."/>
            <person name="Fraser J.A."/>
            <person name="Allen J.E."/>
            <person name="Bosdet I.E."/>
            <person name="Brent M.R."/>
            <person name="Chiu R."/>
            <person name="Doering T.L."/>
            <person name="Donlin M.J."/>
            <person name="D'Souza C.A."/>
            <person name="Fox D.S."/>
            <person name="Grinberg V."/>
            <person name="Fu J."/>
            <person name="Fukushima M."/>
            <person name="Haas B.J."/>
            <person name="Huang J.C."/>
            <person name="Janbon G."/>
            <person name="Jones S.J."/>
            <person name="Koo H.L."/>
            <person name="Krzywinski M.I."/>
            <person name="Kwon-Chung J.K."/>
            <person name="Lengeler K.B."/>
            <person name="Maiti R."/>
            <person name="Marra M.A."/>
            <person name="Marra R.E."/>
            <person name="Mathewson C.A."/>
            <person name="Mitchell T.G."/>
            <person name="Pertea M."/>
            <person name="Riggs F.R."/>
            <person name="Salzberg S.L."/>
            <person name="Schein J.E."/>
            <person name="Shvartsbeyn A."/>
            <person name="Shin H."/>
            <person name="Shumway M."/>
            <person name="Specht C.A."/>
            <person name="Suh B.B."/>
            <person name="Tenney A."/>
            <person name="Utterback T.R."/>
            <person name="Wickes B.L."/>
            <person name="Wortman J.R."/>
            <person name="Wye N.H."/>
            <person name="Kronstad J.W."/>
            <person name="Lodge J.K."/>
            <person name="Heitman J."/>
            <person name="Davis R.W."/>
            <person name="Fraser C.M."/>
            <person name="Hyman R.W."/>
        </authorList>
    </citation>
    <scope>NUCLEOTIDE SEQUENCE [LARGE SCALE GENOMIC DNA]</scope>
    <source>
        <strain evidence="3">JEC21 / ATCC MYA-565</strain>
    </source>
</reference>
<dbReference type="GeneID" id="36392754"/>
<evidence type="ECO:0000313" key="3">
    <source>
        <dbReference type="Proteomes" id="UP000002149"/>
    </source>
</evidence>
<name>A0A0S2LI89_CRYD1</name>
<keyword evidence="3" id="KW-1185">Reference proteome</keyword>
<dbReference type="Proteomes" id="UP000002149">
    <property type="component" value="Chromosome 2"/>
</dbReference>
<dbReference type="EMBL" id="AE017342">
    <property type="protein sequence ID" value="ALO60419.1"/>
    <property type="molecule type" value="Genomic_DNA"/>
</dbReference>
<proteinExistence type="predicted"/>
<dbReference type="VEuPathDB" id="FungiDB:CNB04765"/>
<dbReference type="AlphaFoldDB" id="A0A0S2LI89"/>
<evidence type="ECO:0000256" key="1">
    <source>
        <dbReference type="SAM" id="MobiDB-lite"/>
    </source>
</evidence>
<dbReference type="InParanoid" id="A0A0S2LI89"/>
<gene>
    <name evidence="2" type="ordered locus">CNB04765</name>
</gene>